<keyword evidence="2" id="KW-1185">Reference proteome</keyword>
<reference evidence="1 2" key="1">
    <citation type="journal article" date="2021" name="Phytopathology">
        <title>Complete genome sequence of Ralstonia syzygii subsp. indonesiensis strain LLRS-1, isolated from wilted tobacco in China.</title>
        <authorList>
            <person name="Lu C.H."/>
            <person name="Li J.Y."/>
            <person name="Mi M.G."/>
            <person name="Lin Z.L."/>
            <person name="Jiang N."/>
            <person name="Gai X."/>
            <person name="Ma J.H."/>
            <person name="Lei L.P."/>
            <person name="Xia Z.Y."/>
        </authorList>
    </citation>
    <scope>NUCLEOTIDE SEQUENCE [LARGE SCALE GENOMIC DNA]</scope>
    <source>
        <strain evidence="1 2">LLRS-1</strain>
    </source>
</reference>
<proteinExistence type="predicted"/>
<gene>
    <name evidence="1" type="ORF">GO998_18070</name>
</gene>
<name>A0ABX7ZKJ3_9RALS</name>
<evidence type="ECO:0000313" key="1">
    <source>
        <dbReference type="EMBL" id="QUP55670.1"/>
    </source>
</evidence>
<keyword evidence="1" id="KW-0614">Plasmid</keyword>
<protein>
    <submittedName>
        <fullName evidence="1">Uncharacterized protein</fullName>
    </submittedName>
</protein>
<dbReference type="EMBL" id="CP046730">
    <property type="protein sequence ID" value="QUP55670.1"/>
    <property type="molecule type" value="Genomic_DNA"/>
</dbReference>
<geneLocation type="plasmid" evidence="1 2">
    <name>pLLRS-1</name>
</geneLocation>
<evidence type="ECO:0000313" key="2">
    <source>
        <dbReference type="Proteomes" id="UP000677898"/>
    </source>
</evidence>
<dbReference type="Proteomes" id="UP000677898">
    <property type="component" value="Plasmid pLLRS-1"/>
</dbReference>
<organism evidence="1 2">
    <name type="scientific">Ralstonia syzygii</name>
    <dbReference type="NCBI Taxonomy" id="28097"/>
    <lineage>
        <taxon>Bacteria</taxon>
        <taxon>Pseudomonadati</taxon>
        <taxon>Pseudomonadota</taxon>
        <taxon>Betaproteobacteria</taxon>
        <taxon>Burkholderiales</taxon>
        <taxon>Burkholderiaceae</taxon>
        <taxon>Ralstonia</taxon>
        <taxon>Ralstonia solanacearum species complex</taxon>
    </lineage>
</organism>
<sequence length="67" mass="7465">MFALVQSQSRRYCRFGPACGLAFLNRQNDGRFHLNPPIGNGSLAVFLQREVVDGANGHFSPLRPKPH</sequence>
<dbReference type="RefSeq" id="WP_211905674.1">
    <property type="nucleotide sequence ID" value="NZ_CP046730.1"/>
</dbReference>
<accession>A0ABX7ZKJ3</accession>